<feature type="region of interest" description="Disordered" evidence="1">
    <location>
        <begin position="1"/>
        <end position="24"/>
    </location>
</feature>
<protein>
    <recommendedName>
        <fullName evidence="2">HNH nuclease domain-containing protein</fullName>
    </recommendedName>
</protein>
<evidence type="ECO:0000259" key="2">
    <source>
        <dbReference type="Pfam" id="PF13391"/>
    </source>
</evidence>
<dbReference type="AlphaFoldDB" id="A0A0C3H4J1"/>
<dbReference type="InParanoid" id="A0A0C3H4J1"/>
<dbReference type="Pfam" id="PF13391">
    <property type="entry name" value="HNH_2"/>
    <property type="match status" value="1"/>
</dbReference>
<feature type="compositionally biased region" description="Low complexity" evidence="1">
    <location>
        <begin position="384"/>
        <end position="393"/>
    </location>
</feature>
<dbReference type="OrthoDB" id="2142759at2759"/>
<feature type="compositionally biased region" description="Polar residues" evidence="1">
    <location>
        <begin position="367"/>
        <end position="383"/>
    </location>
</feature>
<feature type="domain" description="HNH nuclease" evidence="2">
    <location>
        <begin position="175"/>
        <end position="245"/>
    </location>
</feature>
<evidence type="ECO:0000256" key="1">
    <source>
        <dbReference type="SAM" id="MobiDB-lite"/>
    </source>
</evidence>
<accession>A0A0C3H4J1</accession>
<proteinExistence type="predicted"/>
<dbReference type="InterPro" id="IPR003615">
    <property type="entry name" value="HNH_nuc"/>
</dbReference>
<dbReference type="HOGENOM" id="CLU_030288_4_1_1"/>
<dbReference type="Proteomes" id="UP000054321">
    <property type="component" value="Unassembled WGS sequence"/>
</dbReference>
<reference evidence="3 4" key="1">
    <citation type="submission" date="2014-04" db="EMBL/GenBank/DDBJ databases">
        <authorList>
            <consortium name="DOE Joint Genome Institute"/>
            <person name="Kuo A."/>
            <person name="Martino E."/>
            <person name="Perotto S."/>
            <person name="Kohler A."/>
            <person name="Nagy L.G."/>
            <person name="Floudas D."/>
            <person name="Copeland A."/>
            <person name="Barry K.W."/>
            <person name="Cichocki N."/>
            <person name="Veneault-Fourrey C."/>
            <person name="LaButti K."/>
            <person name="Lindquist E.A."/>
            <person name="Lipzen A."/>
            <person name="Lundell T."/>
            <person name="Morin E."/>
            <person name="Murat C."/>
            <person name="Sun H."/>
            <person name="Tunlid A."/>
            <person name="Henrissat B."/>
            <person name="Grigoriev I.V."/>
            <person name="Hibbett D.S."/>
            <person name="Martin F."/>
            <person name="Nordberg H.P."/>
            <person name="Cantor M.N."/>
            <person name="Hua S.X."/>
        </authorList>
    </citation>
    <scope>NUCLEOTIDE SEQUENCE [LARGE SCALE GENOMIC DNA]</scope>
    <source>
        <strain evidence="3 4">Zn</strain>
    </source>
</reference>
<feature type="region of interest" description="Disordered" evidence="1">
    <location>
        <begin position="367"/>
        <end position="401"/>
    </location>
</feature>
<organism evidence="3 4">
    <name type="scientific">Oidiodendron maius (strain Zn)</name>
    <dbReference type="NCBI Taxonomy" id="913774"/>
    <lineage>
        <taxon>Eukaryota</taxon>
        <taxon>Fungi</taxon>
        <taxon>Dikarya</taxon>
        <taxon>Ascomycota</taxon>
        <taxon>Pezizomycotina</taxon>
        <taxon>Leotiomycetes</taxon>
        <taxon>Leotiomycetes incertae sedis</taxon>
        <taxon>Myxotrichaceae</taxon>
        <taxon>Oidiodendron</taxon>
    </lineage>
</organism>
<gene>
    <name evidence="3" type="ORF">OIDMADRAFT_56633</name>
</gene>
<name>A0A0C3H4J1_OIDMZ</name>
<evidence type="ECO:0000313" key="3">
    <source>
        <dbReference type="EMBL" id="KIM98259.1"/>
    </source>
</evidence>
<reference evidence="4" key="2">
    <citation type="submission" date="2015-01" db="EMBL/GenBank/DDBJ databases">
        <title>Evolutionary Origins and Diversification of the Mycorrhizal Mutualists.</title>
        <authorList>
            <consortium name="DOE Joint Genome Institute"/>
            <consortium name="Mycorrhizal Genomics Consortium"/>
            <person name="Kohler A."/>
            <person name="Kuo A."/>
            <person name="Nagy L.G."/>
            <person name="Floudas D."/>
            <person name="Copeland A."/>
            <person name="Barry K.W."/>
            <person name="Cichocki N."/>
            <person name="Veneault-Fourrey C."/>
            <person name="LaButti K."/>
            <person name="Lindquist E.A."/>
            <person name="Lipzen A."/>
            <person name="Lundell T."/>
            <person name="Morin E."/>
            <person name="Murat C."/>
            <person name="Riley R."/>
            <person name="Ohm R."/>
            <person name="Sun H."/>
            <person name="Tunlid A."/>
            <person name="Henrissat B."/>
            <person name="Grigoriev I.V."/>
            <person name="Hibbett D.S."/>
            <person name="Martin F."/>
        </authorList>
    </citation>
    <scope>NUCLEOTIDE SEQUENCE [LARGE SCALE GENOMIC DNA]</scope>
    <source>
        <strain evidence="4">Zn</strain>
    </source>
</reference>
<dbReference type="EMBL" id="KN832880">
    <property type="protein sequence ID" value="KIM98259.1"/>
    <property type="molecule type" value="Genomic_DNA"/>
</dbReference>
<keyword evidence="4" id="KW-1185">Reference proteome</keyword>
<sequence>MDAPQPESETALAVSPSKLRSSRDEPAIKAEYAGHADHHITFLHPGYDDRSKQSVLLRLQAFDREDGGLHFGTALTACRIVAGNSKNGFFTRQRDGPKIDLQPDELLRHKKYYFYNPDVEIKTYPVYKSFRDWSFPHDDFPTEWSAMNTADMQDDNAPPSSSGMTAYVSARDKSCRVSGRRGADYYESAHLVPRAEADWFQTNGMGEYNLSQTLLGEWMVDDVRNAIALRRDIHSAFDDRKFVIVPKQSRWVVHFLGQTNSLGDDFHNTHIELKGVSPQFLYARFAWTIFPLLSSFLNAHIPRELLVRLPDGQEAAKTYTFEEIKAEFPSRSRSLSPRKRQMTIPEETQVAVKRVCLEEHVPRTMAISQQDDSVHTMSADTGTSLSSLSSLESPEQPNFDRQEWIRSRRPSDPSLYCCDYSKAEAAARLGVPGNPEWGGAYLCPQCLGAEYLDDRDKDKNDEVEVCEEEIP</sequence>
<evidence type="ECO:0000313" key="4">
    <source>
        <dbReference type="Proteomes" id="UP000054321"/>
    </source>
</evidence>